<accession>A0ABM9N4Y0</accession>
<dbReference type="Pfam" id="PF00583">
    <property type="entry name" value="Acetyltransf_1"/>
    <property type="match status" value="1"/>
</dbReference>
<dbReference type="CDD" id="cd04301">
    <property type="entry name" value="NAT_SF"/>
    <property type="match status" value="1"/>
</dbReference>
<dbReference type="InterPro" id="IPR050680">
    <property type="entry name" value="YpeA/RimI_acetyltransf"/>
</dbReference>
<evidence type="ECO:0000313" key="4">
    <source>
        <dbReference type="EMBL" id="CAK8054238.1"/>
    </source>
</evidence>
<evidence type="ECO:0000256" key="1">
    <source>
        <dbReference type="ARBA" id="ARBA00022679"/>
    </source>
</evidence>
<evidence type="ECO:0000313" key="5">
    <source>
        <dbReference type="Proteomes" id="UP001314241"/>
    </source>
</evidence>
<dbReference type="InterPro" id="IPR000182">
    <property type="entry name" value="GNAT_dom"/>
</dbReference>
<dbReference type="GO" id="GO:0005840">
    <property type="term" value="C:ribosome"/>
    <property type="evidence" value="ECO:0007669"/>
    <property type="project" value="UniProtKB-KW"/>
</dbReference>
<evidence type="ECO:0000256" key="2">
    <source>
        <dbReference type="ARBA" id="ARBA00023315"/>
    </source>
</evidence>
<keyword evidence="2" id="KW-0012">Acyltransferase</keyword>
<keyword evidence="5" id="KW-1185">Reference proteome</keyword>
<dbReference type="Gene3D" id="3.40.630.30">
    <property type="match status" value="1"/>
</dbReference>
<sequence length="160" mass="18110">MSKAYQYSLLTLTADYAPQAYQLIDLLQEESDTFTLGAVRDGQQARPGDASLPDRTWLVMANDQQQERSIGIASIDQQEVGIAILKEFQGQGLGKRTVTAMIAWAKQTGLPWLWLDVQAQNEVAIHLYQQFSFEFTGEDSDFTLPNGKVRQLRRMRLELV</sequence>
<proteinExistence type="predicted"/>
<comment type="caution">
    <text evidence="4">The sequence shown here is derived from an EMBL/GenBank/DDBJ whole genome shotgun (WGS) entry which is preliminary data.</text>
</comment>
<feature type="domain" description="N-acetyltransferase" evidence="3">
    <location>
        <begin position="7"/>
        <end position="160"/>
    </location>
</feature>
<dbReference type="RefSeq" id="WP_349641774.1">
    <property type="nucleotide sequence ID" value="NZ_CAWVOH010000001.1"/>
</dbReference>
<gene>
    <name evidence="4" type="ORF">R54876_GBNLAHCA_00800</name>
</gene>
<organism evidence="4 5">
    <name type="scientific">Eupransor demetentiae</name>
    <dbReference type="NCBI Taxonomy" id="3109584"/>
    <lineage>
        <taxon>Bacteria</taxon>
        <taxon>Bacillati</taxon>
        <taxon>Bacillota</taxon>
        <taxon>Bacilli</taxon>
        <taxon>Lactobacillales</taxon>
        <taxon>Lactobacillaceae</taxon>
        <taxon>Eupransor</taxon>
    </lineage>
</organism>
<dbReference type="SUPFAM" id="SSF55729">
    <property type="entry name" value="Acyl-CoA N-acyltransferases (Nat)"/>
    <property type="match status" value="1"/>
</dbReference>
<dbReference type="Proteomes" id="UP001314241">
    <property type="component" value="Unassembled WGS sequence"/>
</dbReference>
<dbReference type="InterPro" id="IPR016181">
    <property type="entry name" value="Acyl_CoA_acyltransferase"/>
</dbReference>
<keyword evidence="1" id="KW-0808">Transferase</keyword>
<keyword evidence="4" id="KW-0687">Ribonucleoprotein</keyword>
<dbReference type="PROSITE" id="PS51186">
    <property type="entry name" value="GNAT"/>
    <property type="match status" value="1"/>
</dbReference>
<keyword evidence="4" id="KW-0689">Ribosomal protein</keyword>
<dbReference type="EMBL" id="CAWVOH010000001">
    <property type="protein sequence ID" value="CAK8054238.1"/>
    <property type="molecule type" value="Genomic_DNA"/>
</dbReference>
<dbReference type="PANTHER" id="PTHR43420">
    <property type="entry name" value="ACETYLTRANSFERASE"/>
    <property type="match status" value="1"/>
</dbReference>
<dbReference type="PANTHER" id="PTHR43420:SF12">
    <property type="entry name" value="N-ACETYLTRANSFERASE DOMAIN-CONTAINING PROTEIN"/>
    <property type="match status" value="1"/>
</dbReference>
<reference evidence="4 5" key="1">
    <citation type="submission" date="2024-01" db="EMBL/GenBank/DDBJ databases">
        <authorList>
            <person name="Botero Cardona J."/>
        </authorList>
    </citation>
    <scope>NUCLEOTIDE SEQUENCE [LARGE SCALE GENOMIC DNA]</scope>
    <source>
        <strain evidence="4 5">LMG 33000</strain>
    </source>
</reference>
<name>A0ABM9N4Y0_9LACO</name>
<evidence type="ECO:0000259" key="3">
    <source>
        <dbReference type="PROSITE" id="PS51186"/>
    </source>
</evidence>
<protein>
    <submittedName>
        <fullName evidence="4">Ribosomal protein S18 acetylase RimI and related acetyltransferases (RimI)</fullName>
    </submittedName>
</protein>